<dbReference type="Proteomes" id="UP001443914">
    <property type="component" value="Unassembled WGS sequence"/>
</dbReference>
<dbReference type="AlphaFoldDB" id="A0AAW1GVJ2"/>
<name>A0AAW1GVJ2_SAPOF</name>
<dbReference type="CDD" id="cd06257">
    <property type="entry name" value="DnaJ"/>
    <property type="match status" value="1"/>
</dbReference>
<reference evidence="3" key="1">
    <citation type="submission" date="2024-03" db="EMBL/GenBank/DDBJ databases">
        <title>WGS assembly of Saponaria officinalis var. Norfolk2.</title>
        <authorList>
            <person name="Jenkins J."/>
            <person name="Shu S."/>
            <person name="Grimwood J."/>
            <person name="Barry K."/>
            <person name="Goodstein D."/>
            <person name="Schmutz J."/>
            <person name="Leebens-Mack J."/>
            <person name="Osbourn A."/>
        </authorList>
    </citation>
    <scope>NUCLEOTIDE SEQUENCE [LARGE SCALE GENOMIC DNA]</scope>
    <source>
        <strain evidence="3">JIC</strain>
    </source>
</reference>
<dbReference type="SUPFAM" id="SSF46565">
    <property type="entry name" value="Chaperone J-domain"/>
    <property type="match status" value="1"/>
</dbReference>
<keyword evidence="1" id="KW-0472">Membrane</keyword>
<comment type="caution">
    <text evidence="3">The sequence shown here is derived from an EMBL/GenBank/DDBJ whole genome shotgun (WGS) entry which is preliminary data.</text>
</comment>
<keyword evidence="4" id="KW-1185">Reference proteome</keyword>
<feature type="domain" description="J" evidence="2">
    <location>
        <begin position="21"/>
        <end position="96"/>
    </location>
</feature>
<dbReference type="PROSITE" id="PS50076">
    <property type="entry name" value="DNAJ_2"/>
    <property type="match status" value="1"/>
</dbReference>
<dbReference type="Pfam" id="PF00226">
    <property type="entry name" value="DnaJ"/>
    <property type="match status" value="1"/>
</dbReference>
<dbReference type="Gene3D" id="1.10.287.110">
    <property type="entry name" value="DnaJ domain"/>
    <property type="match status" value="1"/>
</dbReference>
<dbReference type="InterPro" id="IPR001623">
    <property type="entry name" value="DnaJ_domain"/>
</dbReference>
<gene>
    <name evidence="3" type="ORF">RND81_13G033000</name>
</gene>
<proteinExistence type="predicted"/>
<feature type="non-terminal residue" evidence="3">
    <location>
        <position position="1"/>
    </location>
</feature>
<protein>
    <recommendedName>
        <fullName evidence="2">J domain-containing protein</fullName>
    </recommendedName>
</protein>
<organism evidence="3 4">
    <name type="scientific">Saponaria officinalis</name>
    <name type="common">Common soapwort</name>
    <name type="synonym">Lychnis saponaria</name>
    <dbReference type="NCBI Taxonomy" id="3572"/>
    <lineage>
        <taxon>Eukaryota</taxon>
        <taxon>Viridiplantae</taxon>
        <taxon>Streptophyta</taxon>
        <taxon>Embryophyta</taxon>
        <taxon>Tracheophyta</taxon>
        <taxon>Spermatophyta</taxon>
        <taxon>Magnoliopsida</taxon>
        <taxon>eudicotyledons</taxon>
        <taxon>Gunneridae</taxon>
        <taxon>Pentapetalae</taxon>
        <taxon>Caryophyllales</taxon>
        <taxon>Caryophyllaceae</taxon>
        <taxon>Caryophylleae</taxon>
        <taxon>Saponaria</taxon>
    </lineage>
</organism>
<evidence type="ECO:0000259" key="2">
    <source>
        <dbReference type="PROSITE" id="PS50076"/>
    </source>
</evidence>
<evidence type="ECO:0000313" key="4">
    <source>
        <dbReference type="Proteomes" id="UP001443914"/>
    </source>
</evidence>
<evidence type="ECO:0000313" key="3">
    <source>
        <dbReference type="EMBL" id="KAK9668063.1"/>
    </source>
</evidence>
<keyword evidence="1" id="KW-1133">Transmembrane helix</keyword>
<dbReference type="EMBL" id="JBDFQZ010000013">
    <property type="protein sequence ID" value="KAK9668063.1"/>
    <property type="molecule type" value="Genomic_DNA"/>
</dbReference>
<accession>A0AAW1GVJ2</accession>
<dbReference type="InterPro" id="IPR036869">
    <property type="entry name" value="J_dom_sf"/>
</dbReference>
<keyword evidence="1" id="KW-0812">Transmembrane</keyword>
<feature type="transmembrane region" description="Helical" evidence="1">
    <location>
        <begin position="118"/>
        <end position="139"/>
    </location>
</feature>
<evidence type="ECO:0000256" key="1">
    <source>
        <dbReference type="SAM" id="Phobius"/>
    </source>
</evidence>
<sequence>ITLITPSLIKHAYPSSSLPFSPLHSLSISSPLSTSIVLHSASCTAVKAAYKRKVWDVHPDRFPAAQRTLAESPFKLLSEAYACLSTTYGAAYSQSVAYTRVVRSGVARPNAGSRHHPLLPLPFLFIILGTLGLGGLSVARCYCLSF</sequence>